<gene>
    <name evidence="2" type="ORF">P7H43_00235</name>
</gene>
<feature type="signal peptide" evidence="1">
    <location>
        <begin position="1"/>
        <end position="25"/>
    </location>
</feature>
<dbReference type="AlphaFoldDB" id="A0AAW8TYW0"/>
<dbReference type="InterPro" id="IPR050490">
    <property type="entry name" value="Bact_solute-bd_prot1"/>
</dbReference>
<dbReference type="SUPFAM" id="SSF53850">
    <property type="entry name" value="Periplasmic binding protein-like II"/>
    <property type="match status" value="1"/>
</dbReference>
<dbReference type="PROSITE" id="PS51257">
    <property type="entry name" value="PROKAR_LIPOPROTEIN"/>
    <property type="match status" value="1"/>
</dbReference>
<keyword evidence="1" id="KW-0732">Signal</keyword>
<organism evidence="2 3">
    <name type="scientific">Enterococcus asini</name>
    <dbReference type="NCBI Taxonomy" id="57732"/>
    <lineage>
        <taxon>Bacteria</taxon>
        <taxon>Bacillati</taxon>
        <taxon>Bacillota</taxon>
        <taxon>Bacilli</taxon>
        <taxon>Lactobacillales</taxon>
        <taxon>Enterococcaceae</taxon>
        <taxon>Enterococcus</taxon>
    </lineage>
</organism>
<dbReference type="InterPro" id="IPR006059">
    <property type="entry name" value="SBP"/>
</dbReference>
<evidence type="ECO:0000256" key="1">
    <source>
        <dbReference type="SAM" id="SignalP"/>
    </source>
</evidence>
<feature type="chain" id="PRO_5043813042" evidence="1">
    <location>
        <begin position="26"/>
        <end position="440"/>
    </location>
</feature>
<comment type="caution">
    <text evidence="2">The sequence shown here is derived from an EMBL/GenBank/DDBJ whole genome shotgun (WGS) entry which is preliminary data.</text>
</comment>
<evidence type="ECO:0000313" key="3">
    <source>
        <dbReference type="Proteomes" id="UP001256711"/>
    </source>
</evidence>
<dbReference type="Gene3D" id="3.40.190.10">
    <property type="entry name" value="Periplasmic binding protein-like II"/>
    <property type="match status" value="2"/>
</dbReference>
<dbReference type="PANTHER" id="PTHR43649">
    <property type="entry name" value="ARABINOSE-BINDING PROTEIN-RELATED"/>
    <property type="match status" value="1"/>
</dbReference>
<proteinExistence type="predicted"/>
<evidence type="ECO:0000313" key="2">
    <source>
        <dbReference type="EMBL" id="MDT2808928.1"/>
    </source>
</evidence>
<dbReference type="CDD" id="cd13585">
    <property type="entry name" value="PBP2_TMBP_like"/>
    <property type="match status" value="1"/>
</dbReference>
<dbReference type="EMBL" id="JARQBJ010000001">
    <property type="protein sequence ID" value="MDT2808928.1"/>
    <property type="molecule type" value="Genomic_DNA"/>
</dbReference>
<sequence>MKKNSLKKVVSLGVVAGCAALILGACGGKSGSSEASGGKEEVRISWWGGDTRTKAIQEAIKKFEEKNPDIKVKSEFSGYAGYQQKLTTQLTGGTAPDVVWVDSMWLDQYQNQLLDLNEVKDEIGMSNFKQEDLDSSSLNNKVLGLPLSINYRLIYSNQTLLDKYGIEKPTSWDDIIAMRDKLPEGVYPFWFGGLGSKGVSLNFLITLLSQQTGKSIGDADNNLLCTEEDFKDALEFYNMLVEKKITPSKEVIDNGGMVDGAPNPFLVDGKVVLMDEYTSNTSIVESQLKEKDYELSLVGFPTMEDQKSNGVWTKPSMFYSIPASSKHQKAAAKLINYLMNDPEANKIQKIESGVPVSKVGRETLEKDNLIPELTAEATALGDKEVDTNLAYSYRWERARINDTLLDVVNGLGYKDMTVDEAAKKLYKAFKEEEATFEEAK</sequence>
<dbReference type="Pfam" id="PF01547">
    <property type="entry name" value="SBP_bac_1"/>
    <property type="match status" value="1"/>
</dbReference>
<dbReference type="Proteomes" id="UP001256711">
    <property type="component" value="Unassembled WGS sequence"/>
</dbReference>
<dbReference type="RefSeq" id="WP_278529688.1">
    <property type="nucleotide sequence ID" value="NZ_CAJJLU010000001.1"/>
</dbReference>
<protein>
    <submittedName>
        <fullName evidence="2">Sugar ABC transporter substrate-binding protein</fullName>
    </submittedName>
</protein>
<accession>A0AAW8TYW0</accession>
<name>A0AAW8TYW0_9ENTE</name>
<reference evidence="2" key="1">
    <citation type="submission" date="2023-03" db="EMBL/GenBank/DDBJ databases">
        <authorList>
            <person name="Shen W."/>
            <person name="Cai J."/>
        </authorList>
    </citation>
    <scope>NUCLEOTIDE SEQUENCE</scope>
    <source>
        <strain evidence="2">B226-2</strain>
    </source>
</reference>